<evidence type="ECO:0000256" key="1">
    <source>
        <dbReference type="SAM" id="MobiDB-lite"/>
    </source>
</evidence>
<proteinExistence type="predicted"/>
<dbReference type="EMBL" id="UYRU01101235">
    <property type="protein sequence ID" value="VDN41383.1"/>
    <property type="molecule type" value="Genomic_DNA"/>
</dbReference>
<reference evidence="2 3" key="1">
    <citation type="submission" date="2018-11" db="EMBL/GenBank/DDBJ databases">
        <authorList>
            <consortium name="Pathogen Informatics"/>
        </authorList>
    </citation>
    <scope>NUCLEOTIDE SEQUENCE [LARGE SCALE GENOMIC DNA]</scope>
</reference>
<organism evidence="2 3">
    <name type="scientific">Dibothriocephalus latus</name>
    <name type="common">Fish tapeworm</name>
    <name type="synonym">Diphyllobothrium latum</name>
    <dbReference type="NCBI Taxonomy" id="60516"/>
    <lineage>
        <taxon>Eukaryota</taxon>
        <taxon>Metazoa</taxon>
        <taxon>Spiralia</taxon>
        <taxon>Lophotrochozoa</taxon>
        <taxon>Platyhelminthes</taxon>
        <taxon>Cestoda</taxon>
        <taxon>Eucestoda</taxon>
        <taxon>Diphyllobothriidea</taxon>
        <taxon>Diphyllobothriidae</taxon>
        <taxon>Dibothriocephalus</taxon>
    </lineage>
</organism>
<feature type="compositionally biased region" description="Polar residues" evidence="1">
    <location>
        <begin position="1"/>
        <end position="12"/>
    </location>
</feature>
<sequence>MGSDLPQHTQPSFLHFRSRHRPSAAVEINADLDLPPTPQETIKPGTISETIESRENAKVKKTVKVSMLQKQNPSETFAEIDLVEESKVNENEDDSGVEPCTSGQQANSVAARLRDYVGGPEHFTYSSNING</sequence>
<feature type="region of interest" description="Disordered" evidence="1">
    <location>
        <begin position="1"/>
        <end position="53"/>
    </location>
</feature>
<dbReference type="AlphaFoldDB" id="A0A3P7NVA9"/>
<accession>A0A3P7NVA9</accession>
<name>A0A3P7NVA9_DIBLA</name>
<keyword evidence="3" id="KW-1185">Reference proteome</keyword>
<protein>
    <submittedName>
        <fullName evidence="2">Uncharacterized protein</fullName>
    </submittedName>
</protein>
<gene>
    <name evidence="2" type="ORF">DILT_LOCUS18531</name>
</gene>
<dbReference type="Proteomes" id="UP000281553">
    <property type="component" value="Unassembled WGS sequence"/>
</dbReference>
<evidence type="ECO:0000313" key="2">
    <source>
        <dbReference type="EMBL" id="VDN41383.1"/>
    </source>
</evidence>
<evidence type="ECO:0000313" key="3">
    <source>
        <dbReference type="Proteomes" id="UP000281553"/>
    </source>
</evidence>